<dbReference type="SUPFAM" id="SSF53098">
    <property type="entry name" value="Ribonuclease H-like"/>
    <property type="match status" value="1"/>
</dbReference>
<evidence type="ECO:0000256" key="2">
    <source>
        <dbReference type="SAM" id="MobiDB-lite"/>
    </source>
</evidence>
<dbReference type="STRING" id="4096.A0A1U7WPP6"/>
<gene>
    <name evidence="6" type="primary">LOC104230728</name>
</gene>
<evidence type="ECO:0000313" key="6">
    <source>
        <dbReference type="RefSeq" id="XP_009781907.1"/>
    </source>
</evidence>
<dbReference type="Gene3D" id="3.30.420.10">
    <property type="entry name" value="Ribonuclease H-like superfamily/Ribonuclease H"/>
    <property type="match status" value="1"/>
</dbReference>
<dbReference type="GO" id="GO:0003676">
    <property type="term" value="F:nucleic acid binding"/>
    <property type="evidence" value="ECO:0007669"/>
    <property type="project" value="InterPro"/>
</dbReference>
<dbReference type="Pfam" id="PF25597">
    <property type="entry name" value="SH3_retrovirus"/>
    <property type="match status" value="1"/>
</dbReference>
<reference evidence="5" key="1">
    <citation type="journal article" date="2013" name="Genome Biol.">
        <title>Reference genomes and transcriptomes of Nicotiana sylvestris and Nicotiana tomentosiformis.</title>
        <authorList>
            <person name="Sierro N."/>
            <person name="Battey J.N."/>
            <person name="Ouadi S."/>
            <person name="Bovet L."/>
            <person name="Goepfert S."/>
            <person name="Bakaher N."/>
            <person name="Peitsch M.C."/>
            <person name="Ivanov N.V."/>
        </authorList>
    </citation>
    <scope>NUCLEOTIDE SEQUENCE [LARGE SCALE GENOMIC DNA]</scope>
</reference>
<feature type="compositionally biased region" description="Polar residues" evidence="2">
    <location>
        <begin position="740"/>
        <end position="749"/>
    </location>
</feature>
<protein>
    <submittedName>
        <fullName evidence="6">Uncharacterized protein LOC104230728</fullName>
    </submittedName>
</protein>
<keyword evidence="1" id="KW-0378">Hydrolase</keyword>
<organism evidence="5 6">
    <name type="scientific">Nicotiana sylvestris</name>
    <name type="common">Wood tobacco</name>
    <name type="synonym">South American tobacco</name>
    <dbReference type="NCBI Taxonomy" id="4096"/>
    <lineage>
        <taxon>Eukaryota</taxon>
        <taxon>Viridiplantae</taxon>
        <taxon>Streptophyta</taxon>
        <taxon>Embryophyta</taxon>
        <taxon>Tracheophyta</taxon>
        <taxon>Spermatophyta</taxon>
        <taxon>Magnoliopsida</taxon>
        <taxon>eudicotyledons</taxon>
        <taxon>Gunneridae</taxon>
        <taxon>Pentapetalae</taxon>
        <taxon>asterids</taxon>
        <taxon>lamiids</taxon>
        <taxon>Solanales</taxon>
        <taxon>Solanaceae</taxon>
        <taxon>Nicotianoideae</taxon>
        <taxon>Nicotianeae</taxon>
        <taxon>Nicotiana</taxon>
    </lineage>
</organism>
<evidence type="ECO:0000313" key="5">
    <source>
        <dbReference type="Proteomes" id="UP000189701"/>
    </source>
</evidence>
<evidence type="ECO:0000259" key="4">
    <source>
        <dbReference type="Pfam" id="PF25597"/>
    </source>
</evidence>
<proteinExistence type="predicted"/>
<reference evidence="6" key="2">
    <citation type="submission" date="2025-08" db="UniProtKB">
        <authorList>
            <consortium name="RefSeq"/>
        </authorList>
    </citation>
    <scope>IDENTIFICATION</scope>
    <source>
        <tissue evidence="6">Leaf</tissue>
    </source>
</reference>
<feature type="compositionally biased region" description="Pro residues" evidence="2">
    <location>
        <begin position="686"/>
        <end position="696"/>
    </location>
</feature>
<keyword evidence="5" id="KW-1185">Reference proteome</keyword>
<dbReference type="InterPro" id="IPR012337">
    <property type="entry name" value="RNaseH-like_sf"/>
</dbReference>
<dbReference type="PANTHER" id="PTHR42648">
    <property type="entry name" value="TRANSPOSASE, PUTATIVE-RELATED"/>
    <property type="match status" value="1"/>
</dbReference>
<feature type="domain" description="Retrovirus-related Pol polyprotein from transposon TNT 1-94-like beta-barrel" evidence="3">
    <location>
        <begin position="242"/>
        <end position="313"/>
    </location>
</feature>
<dbReference type="InterPro" id="IPR054722">
    <property type="entry name" value="PolX-like_BBD"/>
</dbReference>
<dbReference type="InterPro" id="IPR036397">
    <property type="entry name" value="RNaseH_sf"/>
</dbReference>
<dbReference type="InterPro" id="IPR057670">
    <property type="entry name" value="SH3_retrovirus"/>
</dbReference>
<evidence type="ECO:0000256" key="1">
    <source>
        <dbReference type="ARBA" id="ARBA00022670"/>
    </source>
</evidence>
<dbReference type="PANTHER" id="PTHR42648:SF31">
    <property type="entry name" value="RNA-DIRECTED DNA POLYMERASE"/>
    <property type="match status" value="1"/>
</dbReference>
<dbReference type="GO" id="GO:0006508">
    <property type="term" value="P:proteolysis"/>
    <property type="evidence" value="ECO:0007669"/>
    <property type="project" value="UniProtKB-KW"/>
</dbReference>
<feature type="domain" description="Retroviral polymerase SH3-like" evidence="4">
    <location>
        <begin position="614"/>
        <end position="673"/>
    </location>
</feature>
<feature type="compositionally biased region" description="Low complexity" evidence="2">
    <location>
        <begin position="697"/>
        <end position="720"/>
    </location>
</feature>
<dbReference type="Pfam" id="PF22936">
    <property type="entry name" value="Pol_BBD"/>
    <property type="match status" value="1"/>
</dbReference>
<keyword evidence="1" id="KW-0645">Protease</keyword>
<dbReference type="eggNOG" id="KOG0017">
    <property type="taxonomic scope" value="Eukaryota"/>
</dbReference>
<dbReference type="RefSeq" id="XP_009781907.1">
    <property type="nucleotide sequence ID" value="XM_009783605.1"/>
</dbReference>
<sequence length="765" mass="84875">MWSKRHNAGMIESDKVYQLLMGLNESYTASRGNILMMTPLPSLSETYSLLVHEEKKREIQASVSFITAVDFLIAGSNNMQQQPQTQNQGFNHNQNRNMNFRNGNNGGKFNIDFKVGQKFVGDGRKNTMFFNYYKKSGHLIDRCYKLHGYPTNNQPQNRFNNNQKAKRTAAMVQTSENDEGTGSESGQSTVCGGAITKEQMSQLMQLLQNVLVGSQGSSLPEGIGSANLAGKVTDLDSIALHNSGATDHMTSNLFLLSEINPLPAPYLVVVPNGYRVKVHSVGSLPLSKTLSLPNGLHVPSFQYNLVSVHKLCKQIKGLVCFSESTCFLLRGPSLKRPLEIGSEADGLYILQLERFLSDGFIPLTPSVPLNKCVPSSNCNVSKNCENIFESKPVNSILNDNHTLWRYRLGHLPYNKLKSISSKLSISVPSTQQFPCHICPLARQTRNSFPSSSTTTTCLFALIHVDVWGPYNTVTHSGNRYFLTLVDDYSGSTWTYLLSTKSNAFTTLKDFIVMVETQFSYRVKTVRSDNALELRFSHESSSSFFSLKESFIKHLVYKCLNIMELLKENIDTYLKLQEHIFFNPKFPNSVLQGKTPHELLFGTPPSYDHLRAFGCLCYISTLKRGREKFSSRASPYVFLGYPFGKKGYRVLNLATQQIVMSRDVVFHEAVFSFALQQISSSSEFFASPPPPPPPPPDLSSFCPSPESSSLTMPTGSLSLPTGSPPLPSSSSSNVPPLTPTHVSTPSTASPSIPLVVPLRKSSRAHQ</sequence>
<dbReference type="GO" id="GO:0008233">
    <property type="term" value="F:peptidase activity"/>
    <property type="evidence" value="ECO:0007669"/>
    <property type="project" value="UniProtKB-KW"/>
</dbReference>
<dbReference type="AlphaFoldDB" id="A0A1U7WPP6"/>
<feature type="region of interest" description="Disordered" evidence="2">
    <location>
        <begin position="683"/>
        <end position="765"/>
    </location>
</feature>
<feature type="region of interest" description="Disordered" evidence="2">
    <location>
        <begin position="81"/>
        <end position="102"/>
    </location>
</feature>
<evidence type="ECO:0000259" key="3">
    <source>
        <dbReference type="Pfam" id="PF22936"/>
    </source>
</evidence>
<dbReference type="InterPro" id="IPR039537">
    <property type="entry name" value="Retrotran_Ty1/copia-like"/>
</dbReference>
<dbReference type="Proteomes" id="UP000189701">
    <property type="component" value="Unplaced"/>
</dbReference>
<name>A0A1U7WPP6_NICSY</name>
<accession>A0A1U7WPP6</accession>